<keyword evidence="3" id="KW-1185">Reference proteome</keyword>
<reference evidence="2 3" key="1">
    <citation type="submission" date="2017-12" db="EMBL/GenBank/DDBJ databases">
        <title>Phylogenetic diversity of female urinary microbiome.</title>
        <authorList>
            <person name="Thomas-White K."/>
            <person name="Wolfe A.J."/>
        </authorList>
    </citation>
    <scope>NUCLEOTIDE SEQUENCE [LARGE SCALE GENOMIC DNA]</scope>
    <source>
        <strain evidence="2 3">UMB0402</strain>
    </source>
</reference>
<dbReference type="InterPro" id="IPR003141">
    <property type="entry name" value="Pol/His_phosphatase_N"/>
</dbReference>
<gene>
    <name evidence="2" type="ORF">CYJ19_07955</name>
</gene>
<dbReference type="Gene3D" id="3.20.20.140">
    <property type="entry name" value="Metal-dependent hydrolases"/>
    <property type="match status" value="1"/>
</dbReference>
<protein>
    <submittedName>
        <fullName evidence="2">PHP domain-containing protein</fullName>
    </submittedName>
</protein>
<dbReference type="SMART" id="SM00481">
    <property type="entry name" value="POLIIIAc"/>
    <property type="match status" value="1"/>
</dbReference>
<dbReference type="GeneID" id="35867507"/>
<organism evidence="2 3">
    <name type="scientific">Winkia neuii</name>
    <dbReference type="NCBI Taxonomy" id="33007"/>
    <lineage>
        <taxon>Bacteria</taxon>
        <taxon>Bacillati</taxon>
        <taxon>Actinomycetota</taxon>
        <taxon>Actinomycetes</taxon>
        <taxon>Actinomycetales</taxon>
        <taxon>Actinomycetaceae</taxon>
        <taxon>Winkia</taxon>
    </lineage>
</organism>
<dbReference type="InterPro" id="IPR052018">
    <property type="entry name" value="PHP_domain"/>
</dbReference>
<dbReference type="PANTHER" id="PTHR42924:SF3">
    <property type="entry name" value="POLYMERASE_HISTIDINOL PHOSPHATASE N-TERMINAL DOMAIN-CONTAINING PROTEIN"/>
    <property type="match status" value="1"/>
</dbReference>
<dbReference type="Proteomes" id="UP000235122">
    <property type="component" value="Unassembled WGS sequence"/>
</dbReference>
<dbReference type="AlphaFoldDB" id="A0A2I1ILX6"/>
<dbReference type="InterPro" id="IPR004013">
    <property type="entry name" value="PHP_dom"/>
</dbReference>
<dbReference type="GO" id="GO:0035312">
    <property type="term" value="F:5'-3' DNA exonuclease activity"/>
    <property type="evidence" value="ECO:0007669"/>
    <property type="project" value="TreeGrafter"/>
</dbReference>
<dbReference type="InterPro" id="IPR016195">
    <property type="entry name" value="Pol/histidinol_Pase-like"/>
</dbReference>
<name>A0A2I1ILX6_9ACTO</name>
<comment type="caution">
    <text evidence="2">The sequence shown here is derived from an EMBL/GenBank/DDBJ whole genome shotgun (WGS) entry which is preliminary data.</text>
</comment>
<proteinExistence type="predicted"/>
<dbReference type="Gene3D" id="1.10.150.650">
    <property type="match status" value="1"/>
</dbReference>
<evidence type="ECO:0000313" key="3">
    <source>
        <dbReference type="Proteomes" id="UP000235122"/>
    </source>
</evidence>
<dbReference type="EMBL" id="PKKO01000004">
    <property type="protein sequence ID" value="PKY72125.1"/>
    <property type="molecule type" value="Genomic_DNA"/>
</dbReference>
<sequence length="280" mass="30261">MKIDPHTHSACSDGTDTPSELMQKAAEANLSVLGLTDHDTQAGWAEAAAAVSLTGVALLRGTEISCAAQGRTVHLLAYLFDPSNQVLQGFFEKCRASRLVRAKKMVEKLAVDYPITWDEVCRFSPSATVVGRPHIADALVANGAFANRSEVFQKVLHPSHKYYVRHWAPDPVEATAAVRAAGGVPVWAHPRATSRQRLVPTTVLAKMVDAGLFGLEANHRDHSAEMRQAVLTMAAHYGLEVTGSSDYHGTGKPNLLGENLTSERVLEKIEAQAALQLVRP</sequence>
<dbReference type="RefSeq" id="WP_024331251.1">
    <property type="nucleotide sequence ID" value="NZ_JASOXK010000003.1"/>
</dbReference>
<dbReference type="SUPFAM" id="SSF89550">
    <property type="entry name" value="PHP domain-like"/>
    <property type="match status" value="1"/>
</dbReference>
<feature type="domain" description="Polymerase/histidinol phosphatase N-terminal" evidence="1">
    <location>
        <begin position="3"/>
        <end position="68"/>
    </location>
</feature>
<dbReference type="STRING" id="33007.HMPREF3198_00551"/>
<accession>A0A2I1ILX6</accession>
<evidence type="ECO:0000313" key="2">
    <source>
        <dbReference type="EMBL" id="PKY72125.1"/>
    </source>
</evidence>
<dbReference type="PANTHER" id="PTHR42924">
    <property type="entry name" value="EXONUCLEASE"/>
    <property type="match status" value="1"/>
</dbReference>
<dbReference type="CDD" id="cd07438">
    <property type="entry name" value="PHP_HisPPase_AMP"/>
    <property type="match status" value="1"/>
</dbReference>
<evidence type="ECO:0000259" key="1">
    <source>
        <dbReference type="SMART" id="SM00481"/>
    </source>
</evidence>
<dbReference type="GO" id="GO:0004534">
    <property type="term" value="F:5'-3' RNA exonuclease activity"/>
    <property type="evidence" value="ECO:0007669"/>
    <property type="project" value="TreeGrafter"/>
</dbReference>
<dbReference type="Pfam" id="PF02811">
    <property type="entry name" value="PHP"/>
    <property type="match status" value="1"/>
</dbReference>